<feature type="domain" description="Ubiquitin-like protease family profile" evidence="5">
    <location>
        <begin position="735"/>
        <end position="901"/>
    </location>
</feature>
<gene>
    <name evidence="6" type="primary">NOF_2</name>
    <name evidence="6" type="ORF">N1851_026072</name>
</gene>
<evidence type="ECO:0000256" key="4">
    <source>
        <dbReference type="SAM" id="MobiDB-lite"/>
    </source>
</evidence>
<reference evidence="6" key="1">
    <citation type="journal article" date="2023" name="Front. Mar. Sci.">
        <title>A new Merluccius polli reference genome to investigate the effects of global change in West African waters.</title>
        <authorList>
            <person name="Mateo J.L."/>
            <person name="Blanco-Fernandez C."/>
            <person name="Garcia-Vazquez E."/>
            <person name="Machado-Schiaffino G."/>
        </authorList>
    </citation>
    <scope>NUCLEOTIDE SEQUENCE</scope>
    <source>
        <strain evidence="6">C29</strain>
        <tissue evidence="6">Fin</tissue>
    </source>
</reference>
<dbReference type="GO" id="GO:0006508">
    <property type="term" value="P:proteolysis"/>
    <property type="evidence" value="ECO:0007669"/>
    <property type="project" value="UniProtKB-KW"/>
</dbReference>
<dbReference type="Gene3D" id="3.40.395.10">
    <property type="entry name" value="Adenoviral Proteinase, Chain A"/>
    <property type="match status" value="1"/>
</dbReference>
<keyword evidence="3" id="KW-0378">Hydrolase</keyword>
<sequence>MSEINNPDEPLHIHETKHSVSSLSASPSSNLMSQFDHSDREREIQFVAEMEGSDHSLEHSFEPEYNVASPSSSKRFKICLDKKSWGKIRPQKGSNKLKQSWTHVLYDQFRKQNHCCVLAFKYQHVRPANSRKRNAPYFHSKAVCTFPSCQAVYTFWITKKPSMTEEVFLTVCRSGNVCHLTEHTRKRQASNVRRGKIAQKIKGGLSNTFYKLLSQTPQEEIRAGNLTRWLNRGILNAISCEVRKSLTFHDNVVLEVLLTQKIMRECDTTFVNFSGYIQHFQADPFATHMYSETGVGILVGHMRRKKPVKLYLDATGSVVSKIPDQKKRVLFYALVLAGHGRGAPPLPVAEMLTNNHTVPSISHWLLQFLHTVRQFTVLTVSHVETDFSWALMQAVLLSFNKENIFSYLRRCFAISQGRRNKAITGIISKHVTDKGHREFLTFVFARLQNTQSVDEAIEVFRALCIILFAKKHSPVVQNSVEQLTEMIRLSVNCDVMSEDQGDTKTLMTFEDLEDSRTIVGTSPFSSVFRRVSDDAAEAVDSETNEEEDNLYHCPAIVRTLLDKYMSIYPLWSGLMLGDLSRHAPGPNNNQGTMKKETRDTNCHVEAWFGIVKNHILLKKRRMRPGAFLRKMHTSLHGRYVEHMLGNDLPDQLISIKGKKMTSAFQKRHGPKKIRWRKGPAPNPGQNITLPLPQCLHQEGSQKNKEVTGETQTLWKRKGTEVVIATVRSNNDHSIICLRHNDFISLRPHNLLNGETMEFFIQATLKRMGGVRRLYVLHHFIMGVILFRETSLVSRQSLKTVDFDQYDGVIGFVNENNNHWKFVYLHAPTSQIFIIDPADPESDLEESKEAAKRFRKYFRTRFNLLGRKDWLTLAWKPATISHTTQKDGTSCGVFVMEMARQIIQSFPAIPKQLDIDSQRKNIACLREQMAEEMLLASGNVKTFLLQCPIDDTFKLIICQLHIDGHFCTTDE</sequence>
<accession>A0AA47NUD0</accession>
<evidence type="ECO:0000313" key="7">
    <source>
        <dbReference type="Proteomes" id="UP001174136"/>
    </source>
</evidence>
<dbReference type="PROSITE" id="PS50600">
    <property type="entry name" value="ULP_PROTEASE"/>
    <property type="match status" value="1"/>
</dbReference>
<keyword evidence="2" id="KW-0645">Protease</keyword>
<evidence type="ECO:0000313" key="6">
    <source>
        <dbReference type="EMBL" id="KAK0137705.1"/>
    </source>
</evidence>
<keyword evidence="7" id="KW-1185">Reference proteome</keyword>
<dbReference type="InterPro" id="IPR003653">
    <property type="entry name" value="Peptidase_C48_C"/>
</dbReference>
<feature type="compositionally biased region" description="Basic and acidic residues" evidence="4">
    <location>
        <begin position="9"/>
        <end position="18"/>
    </location>
</feature>
<feature type="compositionally biased region" description="Low complexity" evidence="4">
    <location>
        <begin position="19"/>
        <end position="33"/>
    </location>
</feature>
<name>A0AA47NUD0_MERPO</name>
<feature type="compositionally biased region" description="Basic residues" evidence="4">
    <location>
        <begin position="665"/>
        <end position="677"/>
    </location>
</feature>
<feature type="region of interest" description="Disordered" evidence="4">
    <location>
        <begin position="663"/>
        <end position="684"/>
    </location>
</feature>
<dbReference type="SUPFAM" id="SSF54001">
    <property type="entry name" value="Cysteine proteinases"/>
    <property type="match status" value="1"/>
</dbReference>
<comment type="similarity">
    <text evidence="1">Belongs to the peptidase C48 family.</text>
</comment>
<evidence type="ECO:0000256" key="3">
    <source>
        <dbReference type="ARBA" id="ARBA00022801"/>
    </source>
</evidence>
<proteinExistence type="inferred from homology"/>
<comment type="caution">
    <text evidence="6">The sequence shown here is derived from an EMBL/GenBank/DDBJ whole genome shotgun (WGS) entry which is preliminary data.</text>
</comment>
<dbReference type="EMBL" id="JAOPHQ010004854">
    <property type="protein sequence ID" value="KAK0137705.1"/>
    <property type="molecule type" value="Genomic_DNA"/>
</dbReference>
<dbReference type="Pfam" id="PF02902">
    <property type="entry name" value="Peptidase_C48"/>
    <property type="match status" value="1"/>
</dbReference>
<protein>
    <submittedName>
        <fullName evidence="6">120 protein in NOF-FB transposable element</fullName>
    </submittedName>
</protein>
<evidence type="ECO:0000256" key="2">
    <source>
        <dbReference type="ARBA" id="ARBA00022670"/>
    </source>
</evidence>
<dbReference type="AlphaFoldDB" id="A0AA47NUD0"/>
<feature type="region of interest" description="Disordered" evidence="4">
    <location>
        <begin position="1"/>
        <end position="36"/>
    </location>
</feature>
<dbReference type="GO" id="GO:0008234">
    <property type="term" value="F:cysteine-type peptidase activity"/>
    <property type="evidence" value="ECO:0007669"/>
    <property type="project" value="InterPro"/>
</dbReference>
<evidence type="ECO:0000256" key="1">
    <source>
        <dbReference type="ARBA" id="ARBA00005234"/>
    </source>
</evidence>
<dbReference type="InterPro" id="IPR038765">
    <property type="entry name" value="Papain-like_cys_pep_sf"/>
</dbReference>
<evidence type="ECO:0000259" key="5">
    <source>
        <dbReference type="PROSITE" id="PS50600"/>
    </source>
</evidence>
<organism evidence="6 7">
    <name type="scientific">Merluccius polli</name>
    <name type="common">Benguela hake</name>
    <name type="synonym">Merluccius cadenati</name>
    <dbReference type="NCBI Taxonomy" id="89951"/>
    <lineage>
        <taxon>Eukaryota</taxon>
        <taxon>Metazoa</taxon>
        <taxon>Chordata</taxon>
        <taxon>Craniata</taxon>
        <taxon>Vertebrata</taxon>
        <taxon>Euteleostomi</taxon>
        <taxon>Actinopterygii</taxon>
        <taxon>Neopterygii</taxon>
        <taxon>Teleostei</taxon>
        <taxon>Neoteleostei</taxon>
        <taxon>Acanthomorphata</taxon>
        <taxon>Zeiogadaria</taxon>
        <taxon>Gadariae</taxon>
        <taxon>Gadiformes</taxon>
        <taxon>Gadoidei</taxon>
        <taxon>Merlucciidae</taxon>
        <taxon>Merluccius</taxon>
    </lineage>
</organism>
<dbReference type="Proteomes" id="UP001174136">
    <property type="component" value="Unassembled WGS sequence"/>
</dbReference>